<evidence type="ECO:0000313" key="2">
    <source>
        <dbReference type="EMBL" id="BBW98907.1"/>
    </source>
</evidence>
<organism evidence="2 3">
    <name type="scientific">Geobacillus subterraneus</name>
    <dbReference type="NCBI Taxonomy" id="129338"/>
    <lineage>
        <taxon>Bacteria</taxon>
        <taxon>Bacillati</taxon>
        <taxon>Bacillota</taxon>
        <taxon>Bacilli</taxon>
        <taxon>Bacillales</taxon>
        <taxon>Anoxybacillaceae</taxon>
        <taxon>Geobacillus</taxon>
    </lineage>
</organism>
<feature type="transmembrane region" description="Helical" evidence="1">
    <location>
        <begin position="52"/>
        <end position="69"/>
    </location>
</feature>
<geneLocation type="plasmid" evidence="2 3">
    <name>pGspE55-1</name>
</geneLocation>
<dbReference type="Pfam" id="PF12666">
    <property type="entry name" value="PrgI"/>
    <property type="match status" value="1"/>
</dbReference>
<dbReference type="Proteomes" id="UP000501421">
    <property type="component" value="Plasmid pGspE55-1"/>
</dbReference>
<feature type="transmembrane region" description="Helical" evidence="1">
    <location>
        <begin position="21"/>
        <end position="46"/>
    </location>
</feature>
<reference evidence="3" key="1">
    <citation type="journal article" date="2020" name="Microbiol. Resour. Announc.">
        <title>Complete Genome Sequence of Geobacillus sp. Strain E55-1, Isolated from Mine Geyser in Japan.</title>
        <authorList>
            <person name="Miyazaki K."/>
            <person name="Hase E."/>
            <person name="Tokito N."/>
        </authorList>
    </citation>
    <scope>NUCLEOTIDE SEQUENCE [LARGE SCALE GENOMIC DNA]</scope>
    <source>
        <strain evidence="3">E55-1</strain>
        <plasmid evidence="3">pGspE55-1</plasmid>
    </source>
</reference>
<name>A0A679FXR3_9BACL</name>
<keyword evidence="1" id="KW-1133">Transmembrane helix</keyword>
<evidence type="ECO:0008006" key="4">
    <source>
        <dbReference type="Google" id="ProtNLM"/>
    </source>
</evidence>
<dbReference type="RefSeq" id="WP_172418885.1">
    <property type="nucleotide sequence ID" value="NZ_AP022558.1"/>
</dbReference>
<keyword evidence="2" id="KW-0614">Plasmid</keyword>
<gene>
    <name evidence="2" type="ORF">GsuE55_37400</name>
</gene>
<keyword evidence="1" id="KW-0472">Membrane</keyword>
<protein>
    <recommendedName>
        <fullName evidence="4">PrgI family protein</fullName>
    </recommendedName>
</protein>
<evidence type="ECO:0000256" key="1">
    <source>
        <dbReference type="SAM" id="Phobius"/>
    </source>
</evidence>
<sequence>MKSYIVPPDMREREKVIGGVLDLYQFFWILGGLGLGAMVFALLFHIIGGTPALIIGFVFCFTGVPFAFYRKHDLTLFEYLKYKRQFKKKVKKLPNQQKGVVF</sequence>
<keyword evidence="3" id="KW-1185">Reference proteome</keyword>
<keyword evidence="1" id="KW-0812">Transmembrane</keyword>
<dbReference type="AlphaFoldDB" id="A0A679FXR3"/>
<evidence type="ECO:0000313" key="3">
    <source>
        <dbReference type="Proteomes" id="UP000501421"/>
    </source>
</evidence>
<proteinExistence type="predicted"/>
<dbReference type="InterPro" id="IPR024414">
    <property type="entry name" value="Uncharacterised_PrgI"/>
</dbReference>
<dbReference type="EMBL" id="AP022558">
    <property type="protein sequence ID" value="BBW98907.1"/>
    <property type="molecule type" value="Genomic_DNA"/>
</dbReference>
<accession>A0A679FXR3</accession>